<feature type="transmembrane region" description="Helical" evidence="1">
    <location>
        <begin position="132"/>
        <end position="152"/>
    </location>
</feature>
<accession>A0A2W2FHD1</accession>
<evidence type="ECO:0000313" key="2">
    <source>
        <dbReference type="EMBL" id="PZG35031.1"/>
    </source>
</evidence>
<proteinExistence type="predicted"/>
<keyword evidence="3" id="KW-1185">Reference proteome</keyword>
<dbReference type="Proteomes" id="UP000248544">
    <property type="component" value="Unassembled WGS sequence"/>
</dbReference>
<dbReference type="RefSeq" id="WP_111170394.1">
    <property type="nucleotide sequence ID" value="NZ_POUA01000279.1"/>
</dbReference>
<keyword evidence="1" id="KW-0472">Membrane</keyword>
<evidence type="ECO:0000313" key="3">
    <source>
        <dbReference type="Proteomes" id="UP000248544"/>
    </source>
</evidence>
<dbReference type="AlphaFoldDB" id="A0A2W2FHD1"/>
<comment type="caution">
    <text evidence="2">The sequence shown here is derived from an EMBL/GenBank/DDBJ whole genome shotgun (WGS) entry which is preliminary data.</text>
</comment>
<dbReference type="EMBL" id="POUA01000279">
    <property type="protein sequence ID" value="PZG35031.1"/>
    <property type="molecule type" value="Genomic_DNA"/>
</dbReference>
<sequence>MISLLVPLALAGGGLAAGVMLSTVIGIEPYTKAMPYGGYVRAIHFLWPRYDPFMPIVHVLTMLANAALAFMVTPVAARVLYAAAAVILAVVMGISIVKNVPINKYVTSLDPGDQPADWAARDPRPQWRTWNLIRTSLAVAALAAGGAGAATLM</sequence>
<protein>
    <submittedName>
        <fullName evidence="2">DUF1772 domain-containing protein</fullName>
    </submittedName>
</protein>
<keyword evidence="1" id="KW-0812">Transmembrane</keyword>
<gene>
    <name evidence="2" type="ORF">C1I98_27895</name>
</gene>
<keyword evidence="1" id="KW-1133">Transmembrane helix</keyword>
<evidence type="ECO:0000256" key="1">
    <source>
        <dbReference type="SAM" id="Phobius"/>
    </source>
</evidence>
<dbReference type="Pfam" id="PF08592">
    <property type="entry name" value="Anthrone_oxy"/>
    <property type="match status" value="1"/>
</dbReference>
<name>A0A2W2FHD1_9ACTN</name>
<dbReference type="InterPro" id="IPR013901">
    <property type="entry name" value="Anthrone_oxy"/>
</dbReference>
<reference evidence="2 3" key="1">
    <citation type="submission" date="2018-01" db="EMBL/GenBank/DDBJ databases">
        <title>Draft genome sequence of Sphaerisporangium sp. 7K107.</title>
        <authorList>
            <person name="Sahin N."/>
            <person name="Saygin H."/>
            <person name="Ay H."/>
        </authorList>
    </citation>
    <scope>NUCLEOTIDE SEQUENCE [LARGE SCALE GENOMIC DNA]</scope>
    <source>
        <strain evidence="2 3">7K107</strain>
    </source>
</reference>
<organism evidence="2 3">
    <name type="scientific">Spongiactinospora gelatinilytica</name>
    <dbReference type="NCBI Taxonomy" id="2666298"/>
    <lineage>
        <taxon>Bacteria</taxon>
        <taxon>Bacillati</taxon>
        <taxon>Actinomycetota</taxon>
        <taxon>Actinomycetes</taxon>
        <taxon>Streptosporangiales</taxon>
        <taxon>Streptosporangiaceae</taxon>
        <taxon>Spongiactinospora</taxon>
    </lineage>
</organism>
<feature type="transmembrane region" description="Helical" evidence="1">
    <location>
        <begin position="79"/>
        <end position="97"/>
    </location>
</feature>